<name>A0AAF1KI64_9HYPH</name>
<dbReference type="AlphaFoldDB" id="A0AAF1KI64"/>
<organism evidence="2 3">
    <name type="scientific">Rhizobium tumorigenes</name>
    <dbReference type="NCBI Taxonomy" id="2041385"/>
    <lineage>
        <taxon>Bacteria</taxon>
        <taxon>Pseudomonadati</taxon>
        <taxon>Pseudomonadota</taxon>
        <taxon>Alphaproteobacteria</taxon>
        <taxon>Hyphomicrobiales</taxon>
        <taxon>Rhizobiaceae</taxon>
        <taxon>Rhizobium/Agrobacterium group</taxon>
        <taxon>Rhizobium</taxon>
    </lineage>
</organism>
<reference evidence="3" key="2">
    <citation type="journal article" date="2023" name="MicrobiologyOpen">
        <title>Genomics of the tumorigenes clade of the family Rhizobiaceae and description of Rhizobium rhododendri sp. nov.</title>
        <authorList>
            <person name="Kuzmanovic N."/>
            <person name="diCenzo G.C."/>
            <person name="Bunk B."/>
            <person name="Sproeer C."/>
            <person name="Fruehling A."/>
            <person name="Neumann-Schaal M."/>
            <person name="Overmann J."/>
            <person name="Smalla K."/>
        </authorList>
    </citation>
    <scope>NUCLEOTIDE SEQUENCE [LARGE SCALE GENOMIC DNA]</scope>
    <source>
        <strain evidence="3">1078</strain>
        <plasmid evidence="3">pTi1078</plasmid>
    </source>
</reference>
<dbReference type="InterPro" id="IPR009550">
    <property type="entry name" value="VirE3"/>
</dbReference>
<accession>A0AAF1KI64</accession>
<dbReference type="KEGG" id="rtu:PR017_22155"/>
<proteinExistence type="predicted"/>
<keyword evidence="2" id="KW-0614">Plasmid</keyword>
<reference evidence="2 3" key="1">
    <citation type="journal article" date="2018" name="Sci. Rep.">
        <title>Rhizobium tumorigenes sp. nov., a novel plant tumorigenic bacterium isolated from cane gall tumors on thornless blackberry.</title>
        <authorList>
            <person name="Kuzmanovi N."/>
            <person name="Smalla K."/>
            <person name="Gronow S."/>
            <person name="PuBawska J."/>
        </authorList>
    </citation>
    <scope>NUCLEOTIDE SEQUENCE [LARGE SCALE GENOMIC DNA]</scope>
    <source>
        <strain evidence="2 3">1078</strain>
    </source>
</reference>
<sequence>MVSITKKTVAKSLTIDMRRATQRLVEQMRNAVLTEEKAMKRRGRFEAPQKKQKYAADIRLVDKLGAGFRGEISYKLLGNKRLRVDNASELTREHGLLRKNMKVLKRNLETGEFYLSLHERKTWASVTRHQYGEDGTLRTKHVKHRDGRFEEKWERDENDTLIRTRYVNRGRLNRQLFQATSEEMTAPYRGGPENRLYRKLTRQVGSKRETFERDDKGNLELIGRERLGFSKNSTKAEDRNTSHTRIRKLGGAFNKSYRSLLDKEGNELGRDILSHRRLFNKRSAIYDDVTRELKGTKHTFGKIYKSEAAYLSDHVIKVSKKILGVTVQRRLRGLSEQESGAQTLRALESVHHKQAWQEREAVPRSSQKGAAVPQLVLAGLAQNELGSRAKAEVAGGKGGPVDAVEQAPPSTRRLDRRSNSQPSSSLDLHFPAPNHQPRVANLDGGPAAHILPHHDQTGVQAGKSLSKPVEYLFSPTHSESNVPAPPLLAGVREPANKVGSQGQSVSSAPNSRASDSGQQDLLNFLHSVPVPTLPARNGRGLGNDNADTSVPESSVAESMVYGYSEGHLARDRSTNGSIDPQSLFGEPNFSRLPGLGPASSSRVDHLSGSEQEALLNELLSMPLPVSPHTVEPPESNTPENSRSRERSASRSFSL</sequence>
<dbReference type="Proteomes" id="UP000249499">
    <property type="component" value="Plasmid pTi1078"/>
</dbReference>
<dbReference type="EMBL" id="CP117257">
    <property type="protein sequence ID" value="WFR98417.1"/>
    <property type="molecule type" value="Genomic_DNA"/>
</dbReference>
<feature type="region of interest" description="Disordered" evidence="1">
    <location>
        <begin position="571"/>
        <end position="654"/>
    </location>
</feature>
<feature type="compositionally biased region" description="Polar residues" evidence="1">
    <location>
        <begin position="498"/>
        <end position="517"/>
    </location>
</feature>
<evidence type="ECO:0000256" key="1">
    <source>
        <dbReference type="SAM" id="MobiDB-lite"/>
    </source>
</evidence>
<dbReference type="RefSeq" id="WP_111219099.1">
    <property type="nucleotide sequence ID" value="NZ_CP117257.1"/>
</dbReference>
<feature type="region of interest" description="Disordered" evidence="1">
    <location>
        <begin position="476"/>
        <end position="517"/>
    </location>
</feature>
<keyword evidence="3" id="KW-1185">Reference proteome</keyword>
<evidence type="ECO:0000313" key="3">
    <source>
        <dbReference type="Proteomes" id="UP000249499"/>
    </source>
</evidence>
<feature type="region of interest" description="Disordered" evidence="1">
    <location>
        <begin position="533"/>
        <end position="554"/>
    </location>
</feature>
<protein>
    <submittedName>
        <fullName evidence="2">VirA/G regulated protein</fullName>
    </submittedName>
</protein>
<evidence type="ECO:0000313" key="2">
    <source>
        <dbReference type="EMBL" id="WFR98417.1"/>
    </source>
</evidence>
<geneLocation type="plasmid" evidence="2 3">
    <name>pTi1078</name>
</geneLocation>
<dbReference type="PIRSF" id="PIRSF036105">
    <property type="entry name" value="VirE3"/>
    <property type="match status" value="1"/>
</dbReference>
<dbReference type="Pfam" id="PF06661">
    <property type="entry name" value="VirE3"/>
    <property type="match status" value="1"/>
</dbReference>
<feature type="compositionally biased region" description="Polar residues" evidence="1">
    <location>
        <begin position="545"/>
        <end position="554"/>
    </location>
</feature>
<feature type="region of interest" description="Disordered" evidence="1">
    <location>
        <begin position="389"/>
        <end position="448"/>
    </location>
</feature>
<gene>
    <name evidence="2" type="ORF">PR017_22155</name>
</gene>